<organism evidence="2 3">
    <name type="scientific">Thalassiosira oceanica</name>
    <name type="common">Marine diatom</name>
    <dbReference type="NCBI Taxonomy" id="159749"/>
    <lineage>
        <taxon>Eukaryota</taxon>
        <taxon>Sar</taxon>
        <taxon>Stramenopiles</taxon>
        <taxon>Ochrophyta</taxon>
        <taxon>Bacillariophyta</taxon>
        <taxon>Coscinodiscophyceae</taxon>
        <taxon>Thalassiosirophycidae</taxon>
        <taxon>Thalassiosirales</taxon>
        <taxon>Thalassiosiraceae</taxon>
        <taxon>Thalassiosira</taxon>
    </lineage>
</organism>
<proteinExistence type="predicted"/>
<gene>
    <name evidence="2" type="ORF">THAOC_09466</name>
</gene>
<protein>
    <submittedName>
        <fullName evidence="2">Uncharacterized protein</fullName>
    </submittedName>
</protein>
<dbReference type="Proteomes" id="UP000266841">
    <property type="component" value="Unassembled WGS sequence"/>
</dbReference>
<dbReference type="AlphaFoldDB" id="K0SV42"/>
<accession>K0SV42</accession>
<sequence length="775" mass="84914">MEVAEGCIPDQNRPLVPILASAKAVDPAITDDFGLEVERRSTPRNYTGSLMRRIQISHSLTAILIVERSMERQRSARGDITGFEIQRFSTGDLHAADSQVNSKYVQMDVETLTDGLSPNIHRSTAIASIIRFACFRLLRIIRFSIAWYHKHYCAKAYETGDVGSLCAGGYWIELGNAVNIEYIEGDGDCVAVGVGARKKALKQRAILDETIHVEHGRDTKVPIFQKFEFVYRSKAVSRAAASLSLPLSKWCKLCAFLSKESSWESLDQKLCGDFERYTGLVASPETIRLAFREGVLTSNETLQGILDKERREEKEKEELEKCTICTVGCDHPKLSTATNLPYLERIGISVDNDGTFRSSKCNNEEVENGRCKSCRNKKKNLRKKHWDELMKPPPREEPLESMDCLSVLHLKAQARDRIKVLKDQGKDDEIPNDSILKDVATLLGRRNSHVTHLGNGTTFSVCKCCGQHRTVVSQSNNSDFYLTKAQLSSILRSSKQDNFLGVHTATDERARNGDVGNEREGRAKGDAASGRRLDWRGGWGVGARVGAGHLAGQPTGPLVCAWFVQLSLGGGGGAEVVATGERGVGWVGARVDAGLLAASRRAAGLRRRPSVVSHSLTSGVGARLARGGGLNIGGEESTASLNLIPVFWLMRDSTWTVERDKTDPVLKTKILDDLFFFAPREVDCCIWDVMLRGWGRVSPGLHRPPGALDGGDEEGPGVPARLVATTRGRALSPLPSRRAQGLVAKPGRGPDNRMAEVSFDRSPPARGPPGRVVGI</sequence>
<reference evidence="2 3" key="1">
    <citation type="journal article" date="2012" name="Genome Biol.">
        <title>Genome and low-iron response of an oceanic diatom adapted to chronic iron limitation.</title>
        <authorList>
            <person name="Lommer M."/>
            <person name="Specht M."/>
            <person name="Roy A.S."/>
            <person name="Kraemer L."/>
            <person name="Andreson R."/>
            <person name="Gutowska M.A."/>
            <person name="Wolf J."/>
            <person name="Bergner S.V."/>
            <person name="Schilhabel M.B."/>
            <person name="Klostermeier U.C."/>
            <person name="Beiko R.G."/>
            <person name="Rosenstiel P."/>
            <person name="Hippler M."/>
            <person name="Laroche J."/>
        </authorList>
    </citation>
    <scope>NUCLEOTIDE SEQUENCE [LARGE SCALE GENOMIC DNA]</scope>
    <source>
        <strain evidence="2 3">CCMP1005</strain>
    </source>
</reference>
<keyword evidence="3" id="KW-1185">Reference proteome</keyword>
<evidence type="ECO:0000256" key="1">
    <source>
        <dbReference type="SAM" id="MobiDB-lite"/>
    </source>
</evidence>
<feature type="region of interest" description="Disordered" evidence="1">
    <location>
        <begin position="727"/>
        <end position="775"/>
    </location>
</feature>
<evidence type="ECO:0000313" key="2">
    <source>
        <dbReference type="EMBL" id="EJK69290.1"/>
    </source>
</evidence>
<name>K0SV42_THAOC</name>
<evidence type="ECO:0000313" key="3">
    <source>
        <dbReference type="Proteomes" id="UP000266841"/>
    </source>
</evidence>
<comment type="caution">
    <text evidence="2">The sequence shown here is derived from an EMBL/GenBank/DDBJ whole genome shotgun (WGS) entry which is preliminary data.</text>
</comment>
<dbReference type="EMBL" id="AGNL01010274">
    <property type="protein sequence ID" value="EJK69290.1"/>
    <property type="molecule type" value="Genomic_DNA"/>
</dbReference>
<feature type="region of interest" description="Disordered" evidence="1">
    <location>
        <begin position="510"/>
        <end position="529"/>
    </location>
</feature>